<dbReference type="RefSeq" id="WP_290290698.1">
    <property type="nucleotide sequence ID" value="NZ_CP047211.1"/>
</dbReference>
<organism evidence="9 10">
    <name type="scientific">Corynebacterium hansenii</name>
    <dbReference type="NCBI Taxonomy" id="394964"/>
    <lineage>
        <taxon>Bacteria</taxon>
        <taxon>Bacillati</taxon>
        <taxon>Actinomycetota</taxon>
        <taxon>Actinomycetes</taxon>
        <taxon>Mycobacteriales</taxon>
        <taxon>Corynebacteriaceae</taxon>
        <taxon>Corynebacterium</taxon>
    </lineage>
</organism>
<sequence>MQTIIDWSVSLMGTLGPPGVAVAILVETIIPPVPSEFFLPLAGFTATTGKFSWWAVVAWATGGSVLGAFVLYWAGAALGAERVRALAGKMPLARTSDVDKALRWFGKHGDASVFLGRMVPGIRSIISIPAGLKRMPLLKFTLYTTAGSAIWNGVLVYLGVLLGNRWHIVAEWIDGFSVVLYVLLAVAAVVVVAFAVRRSRRERMRAERARAQRPRVELLKLDDGPRDATSGGGRS</sequence>
<keyword evidence="10" id="KW-1185">Reference proteome</keyword>
<evidence type="ECO:0000256" key="4">
    <source>
        <dbReference type="ARBA" id="ARBA00022692"/>
    </source>
</evidence>
<name>A0ABV7ZQE2_9CORY</name>
<dbReference type="Pfam" id="PF09335">
    <property type="entry name" value="VTT_dom"/>
    <property type="match status" value="1"/>
</dbReference>
<comment type="similarity">
    <text evidence="2">Belongs to the DedA family.</text>
</comment>
<reference evidence="10" key="1">
    <citation type="journal article" date="2019" name="Int. J. Syst. Evol. Microbiol.">
        <title>The Global Catalogue of Microorganisms (GCM) 10K type strain sequencing project: providing services to taxonomists for standard genome sequencing and annotation.</title>
        <authorList>
            <consortium name="The Broad Institute Genomics Platform"/>
            <consortium name="The Broad Institute Genome Sequencing Center for Infectious Disease"/>
            <person name="Wu L."/>
            <person name="Ma J."/>
        </authorList>
    </citation>
    <scope>NUCLEOTIDE SEQUENCE [LARGE SCALE GENOMIC DNA]</scope>
    <source>
        <strain evidence="10">CCUG 53252</strain>
    </source>
</reference>
<keyword evidence="3" id="KW-1003">Cell membrane</keyword>
<keyword evidence="5 7" id="KW-1133">Transmembrane helix</keyword>
<dbReference type="PANTHER" id="PTHR42709:SF6">
    <property type="entry name" value="UNDECAPRENYL PHOSPHATE TRANSPORTER A"/>
    <property type="match status" value="1"/>
</dbReference>
<feature type="transmembrane region" description="Helical" evidence="7">
    <location>
        <begin position="140"/>
        <end position="163"/>
    </location>
</feature>
<evidence type="ECO:0000256" key="2">
    <source>
        <dbReference type="ARBA" id="ARBA00010792"/>
    </source>
</evidence>
<evidence type="ECO:0000256" key="3">
    <source>
        <dbReference type="ARBA" id="ARBA00022475"/>
    </source>
</evidence>
<comment type="subcellular location">
    <subcellularLocation>
        <location evidence="1">Cell membrane</location>
        <topology evidence="1">Multi-pass membrane protein</topology>
    </subcellularLocation>
</comment>
<feature type="domain" description="VTT" evidence="8">
    <location>
        <begin position="33"/>
        <end position="160"/>
    </location>
</feature>
<keyword evidence="4 7" id="KW-0812">Transmembrane</keyword>
<evidence type="ECO:0000256" key="5">
    <source>
        <dbReference type="ARBA" id="ARBA00022989"/>
    </source>
</evidence>
<evidence type="ECO:0000313" key="10">
    <source>
        <dbReference type="Proteomes" id="UP001595751"/>
    </source>
</evidence>
<dbReference type="PANTHER" id="PTHR42709">
    <property type="entry name" value="ALKALINE PHOSPHATASE LIKE PROTEIN"/>
    <property type="match status" value="1"/>
</dbReference>
<gene>
    <name evidence="9" type="ORF">ACFORJ_04750</name>
</gene>
<evidence type="ECO:0000313" key="9">
    <source>
        <dbReference type="EMBL" id="MFC3849472.1"/>
    </source>
</evidence>
<feature type="transmembrane region" description="Helical" evidence="7">
    <location>
        <begin position="175"/>
        <end position="196"/>
    </location>
</feature>
<dbReference type="Proteomes" id="UP001595751">
    <property type="component" value="Unassembled WGS sequence"/>
</dbReference>
<feature type="transmembrane region" description="Helical" evidence="7">
    <location>
        <begin position="51"/>
        <end position="74"/>
    </location>
</feature>
<accession>A0ABV7ZQE2</accession>
<evidence type="ECO:0000256" key="6">
    <source>
        <dbReference type="ARBA" id="ARBA00023136"/>
    </source>
</evidence>
<dbReference type="EMBL" id="JBHRZN010000001">
    <property type="protein sequence ID" value="MFC3849472.1"/>
    <property type="molecule type" value="Genomic_DNA"/>
</dbReference>
<comment type="caution">
    <text evidence="9">The sequence shown here is derived from an EMBL/GenBank/DDBJ whole genome shotgun (WGS) entry which is preliminary data.</text>
</comment>
<dbReference type="InterPro" id="IPR032816">
    <property type="entry name" value="VTT_dom"/>
</dbReference>
<protein>
    <submittedName>
        <fullName evidence="9">DedA family protein</fullName>
    </submittedName>
</protein>
<keyword evidence="6 7" id="KW-0472">Membrane</keyword>
<dbReference type="InterPro" id="IPR051311">
    <property type="entry name" value="DedA_domain"/>
</dbReference>
<evidence type="ECO:0000259" key="8">
    <source>
        <dbReference type="Pfam" id="PF09335"/>
    </source>
</evidence>
<evidence type="ECO:0000256" key="7">
    <source>
        <dbReference type="SAM" id="Phobius"/>
    </source>
</evidence>
<evidence type="ECO:0000256" key="1">
    <source>
        <dbReference type="ARBA" id="ARBA00004651"/>
    </source>
</evidence>
<feature type="transmembrane region" description="Helical" evidence="7">
    <location>
        <begin position="7"/>
        <end position="31"/>
    </location>
</feature>
<proteinExistence type="inferred from homology"/>